<protein>
    <recommendedName>
        <fullName evidence="7">Ig-like domain-containing protein</fullName>
    </recommendedName>
</protein>
<evidence type="ECO:0000256" key="3">
    <source>
        <dbReference type="ARBA" id="ARBA00022737"/>
    </source>
</evidence>
<keyword evidence="9" id="KW-1185">Reference proteome</keyword>
<evidence type="ECO:0000256" key="6">
    <source>
        <dbReference type="SAM" id="SignalP"/>
    </source>
</evidence>
<dbReference type="OrthoDB" id="10062932at2759"/>
<dbReference type="SMART" id="SM00406">
    <property type="entry name" value="IGv"/>
    <property type="match status" value="3"/>
</dbReference>
<dbReference type="Gene3D" id="3.80.10.10">
    <property type="entry name" value="Ribonuclease Inhibitor"/>
    <property type="match status" value="2"/>
</dbReference>
<keyword evidence="5" id="KW-0393">Immunoglobulin domain</keyword>
<dbReference type="SUPFAM" id="SSF48726">
    <property type="entry name" value="Immunoglobulin"/>
    <property type="match status" value="9"/>
</dbReference>
<feature type="domain" description="Ig-like" evidence="7">
    <location>
        <begin position="580"/>
        <end position="679"/>
    </location>
</feature>
<feature type="domain" description="Ig-like" evidence="7">
    <location>
        <begin position="307"/>
        <end position="399"/>
    </location>
</feature>
<reference evidence="8 9" key="1">
    <citation type="journal article" date="2019" name="Sci. Data">
        <title>Hybrid genome assembly and annotation of Danionella translucida.</title>
        <authorList>
            <person name="Kadobianskyi M."/>
            <person name="Schulze L."/>
            <person name="Schuelke M."/>
            <person name="Judkewitz B."/>
        </authorList>
    </citation>
    <scope>NUCLEOTIDE SEQUENCE [LARGE SCALE GENOMIC DNA]</scope>
    <source>
        <strain evidence="8 9">Bolton</strain>
    </source>
</reference>
<dbReference type="AlphaFoldDB" id="A0A553MYT1"/>
<dbReference type="InterPro" id="IPR007110">
    <property type="entry name" value="Ig-like_dom"/>
</dbReference>
<evidence type="ECO:0000256" key="5">
    <source>
        <dbReference type="ARBA" id="ARBA00023319"/>
    </source>
</evidence>
<dbReference type="SMART" id="SM00409">
    <property type="entry name" value="IG"/>
    <property type="match status" value="9"/>
</dbReference>
<dbReference type="Pfam" id="PF13927">
    <property type="entry name" value="Ig_3"/>
    <property type="match status" value="4"/>
</dbReference>
<feature type="domain" description="Ig-like" evidence="7">
    <location>
        <begin position="779"/>
        <end position="875"/>
    </location>
</feature>
<dbReference type="FunFam" id="2.60.40.10:FF:000032">
    <property type="entry name" value="palladin isoform X1"/>
    <property type="match status" value="2"/>
</dbReference>
<keyword evidence="3" id="KW-0677">Repeat</keyword>
<feature type="chain" id="PRO_5021710977" description="Ig-like domain-containing protein" evidence="6">
    <location>
        <begin position="45"/>
        <end position="1168"/>
    </location>
</feature>
<dbReference type="InterPro" id="IPR003599">
    <property type="entry name" value="Ig_sub"/>
</dbReference>
<feature type="domain" description="Ig-like" evidence="7">
    <location>
        <begin position="685"/>
        <end position="773"/>
    </location>
</feature>
<evidence type="ECO:0000256" key="2">
    <source>
        <dbReference type="ARBA" id="ARBA00022729"/>
    </source>
</evidence>
<sequence>MDFLMEIKSKNHPTCSRMSFPSHLLWRLMALLFILAEISQRIIGCPETCACFTPSEVHCAFRYLSEAPRGINKAVQRVNLGYNSLSGIKMSDFSGLKRLELLMLHSNTIKTIEDSSFCDLASLQVLKMSYNKVEKLNKDTFKGLDNLVRLHVDNNLITFIHPESFYGLKMLQLINLEGNQLQQLHPDTFITLRFGQILKWSSFKTIYLSDNALRTLPAALLSGSSMIENLFLSGNPWSCDCRMSWLAEWIKKHPDSGVYHCIATNYLDADVLDFRVTVMPTDIEEEYINGIKVSYTLGQKLSLDCTPPVIGGGKAASFTVLSNSDAFLPCEATGNPQPIISWNRYTTGKMLVIKGKMGKFEVLKNGTLLIQRTNIKDQGQYICNAQNKFGSDKLVVTLSVVAYPTRILETRIRDLKVIAGKTVTLECRTEGRPEPVVSWILPNHTEVRDVEINQSGKYECIAANSMGADHRVVTFSVMKKDTVPKIISTSQYQTVVVYGGHLHLNCSAAGDPKPRILWRIPSKGLVDQSNRMGSSIKVLENGSLIIESVTEKDAGDFLCVASNKLGEDVQLMRVSISMKPARIEPKAFGKKQVLYGNDVKVDCVAAGLPIPEISWGLPDGTLVNSALQADGAEGDPFRRYVLFDNGTLFLNKVGTDEEGDYTCYAENKLGKDQMHIHISVISAAPHIQPPDLSQAKVKPGGNIRFDCKAIGEPKPKILWMLPSKDIIAASNERFLVHANGSLDIRNIKLSDVGEYVCMARSSAGEDTNVYKLDLDGNSPVINGFNQNRTVLKDTAIKFSRKLIDCQAEGNPPPKITWVMPDNIFLTAPYYGSRINVHRNGTLEIRNVRPSDTAEFICIAQNDGGEAVMLVQLEVTENLRRPIFNNPFNERVVTKVGGTAVLNCSADGHPKPEILWTLPNRTAFTGGPGTFGSRYLLEKDGTLVICNSTSEDTGKYRCAAKNKVGYIEKLVVFEVIRKPYILTRPKGIIRALSGESLFLHCLTDGVKSTISWSTPGGLILPHKKVIGRYNLLENGTLVVRETTMRDRGNYVCRAKNDAGEAVLAVSVLIVAQSARITNGPPPTLKGVSGVPVQLKCVANGIPTPDIIWELPDHTILSTTGKGQSLGKEHLHAHGTLIIRKPTIGHSGNYKCIAFNYLGRDTSTTFLTIL</sequence>
<evidence type="ECO:0000256" key="1">
    <source>
        <dbReference type="ARBA" id="ARBA00022614"/>
    </source>
</evidence>
<dbReference type="SUPFAM" id="SSF52058">
    <property type="entry name" value="L domain-like"/>
    <property type="match status" value="1"/>
</dbReference>
<dbReference type="InterPro" id="IPR003598">
    <property type="entry name" value="Ig_sub2"/>
</dbReference>
<dbReference type="STRING" id="623744.A0A553MYT1"/>
<evidence type="ECO:0000256" key="4">
    <source>
        <dbReference type="ARBA" id="ARBA00023157"/>
    </source>
</evidence>
<dbReference type="Pfam" id="PF07679">
    <property type="entry name" value="I-set"/>
    <property type="match status" value="5"/>
</dbReference>
<dbReference type="InterPro" id="IPR050467">
    <property type="entry name" value="LRFN"/>
</dbReference>
<name>A0A553MYT1_9TELE</name>
<gene>
    <name evidence="8" type="ORF">DNTS_031772</name>
</gene>
<feature type="domain" description="Ig-like" evidence="7">
    <location>
        <begin position="978"/>
        <end position="1065"/>
    </location>
</feature>
<feature type="signal peptide" evidence="6">
    <location>
        <begin position="1"/>
        <end position="44"/>
    </location>
</feature>
<dbReference type="PRINTS" id="PR01832">
    <property type="entry name" value="VEGFRECEPTOR"/>
</dbReference>
<organism evidence="8 9">
    <name type="scientific">Danionella cerebrum</name>
    <dbReference type="NCBI Taxonomy" id="2873325"/>
    <lineage>
        <taxon>Eukaryota</taxon>
        <taxon>Metazoa</taxon>
        <taxon>Chordata</taxon>
        <taxon>Craniata</taxon>
        <taxon>Vertebrata</taxon>
        <taxon>Euteleostomi</taxon>
        <taxon>Actinopterygii</taxon>
        <taxon>Neopterygii</taxon>
        <taxon>Teleostei</taxon>
        <taxon>Ostariophysi</taxon>
        <taxon>Cypriniformes</taxon>
        <taxon>Danionidae</taxon>
        <taxon>Danioninae</taxon>
        <taxon>Danionella</taxon>
    </lineage>
</organism>
<evidence type="ECO:0000313" key="8">
    <source>
        <dbReference type="EMBL" id="TRY58328.1"/>
    </source>
</evidence>
<dbReference type="PANTHER" id="PTHR45842:SF2">
    <property type="entry name" value="IMMUNOGLOBULIN SUPERFAMILY MEMBER 10"/>
    <property type="match status" value="1"/>
</dbReference>
<comment type="caution">
    <text evidence="8">The sequence shown here is derived from an EMBL/GenBank/DDBJ whole genome shotgun (WGS) entry which is preliminary data.</text>
</comment>
<feature type="domain" description="Ig-like" evidence="7">
    <location>
        <begin position="1073"/>
        <end position="1166"/>
    </location>
</feature>
<dbReference type="InterPro" id="IPR036179">
    <property type="entry name" value="Ig-like_dom_sf"/>
</dbReference>
<keyword evidence="4" id="KW-1015">Disulfide bond</keyword>
<dbReference type="PROSITE" id="PS51450">
    <property type="entry name" value="LRR"/>
    <property type="match status" value="1"/>
</dbReference>
<dbReference type="PROSITE" id="PS50835">
    <property type="entry name" value="IG_LIKE"/>
    <property type="match status" value="9"/>
</dbReference>
<dbReference type="EMBL" id="SRMA01027196">
    <property type="protein sequence ID" value="TRY58328.1"/>
    <property type="molecule type" value="Genomic_DNA"/>
</dbReference>
<dbReference type="Gene3D" id="2.60.40.10">
    <property type="entry name" value="Immunoglobulins"/>
    <property type="match status" value="9"/>
</dbReference>
<keyword evidence="1" id="KW-0433">Leucine-rich repeat</keyword>
<feature type="domain" description="Ig-like" evidence="7">
    <location>
        <begin position="404"/>
        <end position="476"/>
    </location>
</feature>
<feature type="domain" description="Ig-like" evidence="7">
    <location>
        <begin position="881"/>
        <end position="961"/>
    </location>
</feature>
<dbReference type="SMART" id="SM00408">
    <property type="entry name" value="IGc2"/>
    <property type="match status" value="9"/>
</dbReference>
<evidence type="ECO:0000313" key="9">
    <source>
        <dbReference type="Proteomes" id="UP000316079"/>
    </source>
</evidence>
<accession>A0A553MYT1</accession>
<keyword evidence="2 6" id="KW-0732">Signal</keyword>
<dbReference type="InterPro" id="IPR001611">
    <property type="entry name" value="Leu-rich_rpt"/>
</dbReference>
<dbReference type="InterPro" id="IPR032675">
    <property type="entry name" value="LRR_dom_sf"/>
</dbReference>
<dbReference type="InterPro" id="IPR003591">
    <property type="entry name" value="Leu-rich_rpt_typical-subtyp"/>
</dbReference>
<dbReference type="SMART" id="SM00369">
    <property type="entry name" value="LRR_TYP"/>
    <property type="match status" value="5"/>
</dbReference>
<dbReference type="CDD" id="cd00096">
    <property type="entry name" value="Ig"/>
    <property type="match status" value="1"/>
</dbReference>
<dbReference type="InterPro" id="IPR013783">
    <property type="entry name" value="Ig-like_fold"/>
</dbReference>
<dbReference type="PANTHER" id="PTHR45842">
    <property type="entry name" value="SYNAPTIC ADHESION-LIKE MOLECULE SALM"/>
    <property type="match status" value="1"/>
</dbReference>
<dbReference type="Pfam" id="PF13855">
    <property type="entry name" value="LRR_8"/>
    <property type="match status" value="1"/>
</dbReference>
<feature type="domain" description="Ig-like" evidence="7">
    <location>
        <begin position="484"/>
        <end position="577"/>
    </location>
</feature>
<dbReference type="InterPro" id="IPR013106">
    <property type="entry name" value="Ig_V-set"/>
</dbReference>
<dbReference type="Proteomes" id="UP000316079">
    <property type="component" value="Unassembled WGS sequence"/>
</dbReference>
<evidence type="ECO:0000259" key="7">
    <source>
        <dbReference type="PROSITE" id="PS50835"/>
    </source>
</evidence>
<dbReference type="InterPro" id="IPR013098">
    <property type="entry name" value="Ig_I-set"/>
</dbReference>
<dbReference type="FunFam" id="2.60.40.10:FF:000621">
    <property type="entry name" value="Immunoglobulin superfamily member 10"/>
    <property type="match status" value="1"/>
</dbReference>
<proteinExistence type="predicted"/>